<dbReference type="FunFam" id="1.10.510.10:FF:000043">
    <property type="entry name" value="probable serine/threonine-protein kinase At1g54610"/>
    <property type="match status" value="1"/>
</dbReference>
<dbReference type="SMART" id="SM00220">
    <property type="entry name" value="S_TKc"/>
    <property type="match status" value="1"/>
</dbReference>
<dbReference type="EMBL" id="PSQE01000004">
    <property type="protein sequence ID" value="RHN61762.1"/>
    <property type="molecule type" value="Genomic_DNA"/>
</dbReference>
<evidence type="ECO:0000313" key="13">
    <source>
        <dbReference type="Proteomes" id="UP000002051"/>
    </source>
</evidence>
<evidence type="ECO:0000256" key="5">
    <source>
        <dbReference type="ARBA" id="ARBA00022777"/>
    </source>
</evidence>
<dbReference type="PROSITE" id="PS00107">
    <property type="entry name" value="PROTEIN_KINASE_ATP"/>
    <property type="match status" value="1"/>
</dbReference>
<dbReference type="GO" id="GO:0005524">
    <property type="term" value="F:ATP binding"/>
    <property type="evidence" value="ECO:0007669"/>
    <property type="project" value="UniProtKB-UniRule"/>
</dbReference>
<dbReference type="eggNOG" id="KOG0600">
    <property type="taxonomic scope" value="Eukaryota"/>
</dbReference>
<dbReference type="PROSITE" id="PS00108">
    <property type="entry name" value="PROTEIN_KINASE_ST"/>
    <property type="match status" value="1"/>
</dbReference>
<evidence type="ECO:0000256" key="3">
    <source>
        <dbReference type="ARBA" id="ARBA00022679"/>
    </source>
</evidence>
<dbReference type="InterPro" id="IPR017441">
    <property type="entry name" value="Protein_kinase_ATP_BS"/>
</dbReference>
<accession>G7JTT1</accession>
<dbReference type="Gramene" id="rna24255">
    <property type="protein sequence ID" value="RHN61762.1"/>
    <property type="gene ID" value="gene24255"/>
</dbReference>
<feature type="compositionally biased region" description="Basic and acidic residues" evidence="8">
    <location>
        <begin position="661"/>
        <end position="686"/>
    </location>
</feature>
<dbReference type="Proteomes" id="UP000265566">
    <property type="component" value="Chromosome 4"/>
</dbReference>
<dbReference type="PaxDb" id="3880-AES89660"/>
<protein>
    <submittedName>
        <fullName evidence="10">Cyclin-dependent kinase</fullName>
    </submittedName>
</protein>
<reference evidence="10 13" key="1">
    <citation type="journal article" date="2011" name="Nature">
        <title>The Medicago genome provides insight into the evolution of rhizobial symbioses.</title>
        <authorList>
            <person name="Young N.D."/>
            <person name="Debelle F."/>
            <person name="Oldroyd G.E."/>
            <person name="Geurts R."/>
            <person name="Cannon S.B."/>
            <person name="Udvardi M.K."/>
            <person name="Benedito V.A."/>
            <person name="Mayer K.F."/>
            <person name="Gouzy J."/>
            <person name="Schoof H."/>
            <person name="Van de Peer Y."/>
            <person name="Proost S."/>
            <person name="Cook D.R."/>
            <person name="Meyers B.C."/>
            <person name="Spannagl M."/>
            <person name="Cheung F."/>
            <person name="De Mita S."/>
            <person name="Krishnakumar V."/>
            <person name="Gundlach H."/>
            <person name="Zhou S."/>
            <person name="Mudge J."/>
            <person name="Bharti A.K."/>
            <person name="Murray J.D."/>
            <person name="Naoumkina M.A."/>
            <person name="Rosen B."/>
            <person name="Silverstein K.A."/>
            <person name="Tang H."/>
            <person name="Rombauts S."/>
            <person name="Zhao P.X."/>
            <person name="Zhou P."/>
            <person name="Barbe V."/>
            <person name="Bardou P."/>
            <person name="Bechner M."/>
            <person name="Bellec A."/>
            <person name="Berger A."/>
            <person name="Berges H."/>
            <person name="Bidwell S."/>
            <person name="Bisseling T."/>
            <person name="Choisne N."/>
            <person name="Couloux A."/>
            <person name="Denny R."/>
            <person name="Deshpande S."/>
            <person name="Dai X."/>
            <person name="Doyle J.J."/>
            <person name="Dudez A.M."/>
            <person name="Farmer A.D."/>
            <person name="Fouteau S."/>
            <person name="Franken C."/>
            <person name="Gibelin C."/>
            <person name="Gish J."/>
            <person name="Goldstein S."/>
            <person name="Gonzalez A.J."/>
            <person name="Green P.J."/>
            <person name="Hallab A."/>
            <person name="Hartog M."/>
            <person name="Hua A."/>
            <person name="Humphray S.J."/>
            <person name="Jeong D.H."/>
            <person name="Jing Y."/>
            <person name="Jocker A."/>
            <person name="Kenton S.M."/>
            <person name="Kim D.J."/>
            <person name="Klee K."/>
            <person name="Lai H."/>
            <person name="Lang C."/>
            <person name="Lin S."/>
            <person name="Macmil S.L."/>
            <person name="Magdelenat G."/>
            <person name="Matthews L."/>
            <person name="McCorrison J."/>
            <person name="Monaghan E.L."/>
            <person name="Mun J.H."/>
            <person name="Najar F.Z."/>
            <person name="Nicholson C."/>
            <person name="Noirot C."/>
            <person name="O'Bleness M."/>
            <person name="Paule C.R."/>
            <person name="Poulain J."/>
            <person name="Prion F."/>
            <person name="Qin B."/>
            <person name="Qu C."/>
            <person name="Retzel E.F."/>
            <person name="Riddle C."/>
            <person name="Sallet E."/>
            <person name="Samain S."/>
            <person name="Samson N."/>
            <person name="Sanders I."/>
            <person name="Saurat O."/>
            <person name="Scarpelli C."/>
            <person name="Schiex T."/>
            <person name="Segurens B."/>
            <person name="Severin A.J."/>
            <person name="Sherrier D.J."/>
            <person name="Shi R."/>
            <person name="Sims S."/>
            <person name="Singer S.R."/>
            <person name="Sinharoy S."/>
            <person name="Sterck L."/>
            <person name="Viollet A."/>
            <person name="Wang B.B."/>
            <person name="Wang K."/>
            <person name="Wang M."/>
            <person name="Wang X."/>
            <person name="Warfsmann J."/>
            <person name="Weissenbach J."/>
            <person name="White D.D."/>
            <person name="White J.D."/>
            <person name="Wiley G.B."/>
            <person name="Wincker P."/>
            <person name="Xing Y."/>
            <person name="Yang L."/>
            <person name="Yao Z."/>
            <person name="Ying F."/>
            <person name="Zhai J."/>
            <person name="Zhou L."/>
            <person name="Zuber A."/>
            <person name="Denarie J."/>
            <person name="Dixon R.A."/>
            <person name="May G.D."/>
            <person name="Schwartz D.C."/>
            <person name="Rogers J."/>
            <person name="Quetier F."/>
            <person name="Town C.D."/>
            <person name="Roe B.A."/>
        </authorList>
    </citation>
    <scope>NUCLEOTIDE SEQUENCE [LARGE SCALE GENOMIC DNA]</scope>
    <source>
        <strain evidence="10">A17</strain>
        <strain evidence="12 13">cv. Jemalong A17</strain>
    </source>
</reference>
<feature type="compositionally biased region" description="Basic and acidic residues" evidence="8">
    <location>
        <begin position="43"/>
        <end position="60"/>
    </location>
</feature>
<feature type="region of interest" description="Disordered" evidence="8">
    <location>
        <begin position="502"/>
        <end position="560"/>
    </location>
</feature>
<dbReference type="InterPro" id="IPR011009">
    <property type="entry name" value="Kinase-like_dom_sf"/>
</dbReference>
<evidence type="ECO:0000256" key="2">
    <source>
        <dbReference type="ARBA" id="ARBA00022527"/>
    </source>
</evidence>
<dbReference type="PANTHER" id="PTHR24056:SF380">
    <property type="entry name" value="PROTEIN KINASE DOMAIN-CONTAINING PROTEIN"/>
    <property type="match status" value="1"/>
</dbReference>
<keyword evidence="5 10" id="KW-0418">Kinase</keyword>
<dbReference type="Gene3D" id="3.30.200.20">
    <property type="entry name" value="Phosphorylase Kinase, domain 1"/>
    <property type="match status" value="1"/>
</dbReference>
<dbReference type="PROSITE" id="PS50011">
    <property type="entry name" value="PROTEIN_KINASE_DOM"/>
    <property type="match status" value="1"/>
</dbReference>
<gene>
    <name evidence="12" type="primary">11443298</name>
    <name evidence="10" type="ordered locus">MTR_4g078290</name>
    <name evidence="11" type="ORF">MtrunA17_Chr4g0040141</name>
</gene>
<reference evidence="12" key="3">
    <citation type="submission" date="2015-04" db="UniProtKB">
        <authorList>
            <consortium name="EnsemblPlants"/>
        </authorList>
    </citation>
    <scope>IDENTIFICATION</scope>
    <source>
        <strain evidence="12">cv. Jemalong A17</strain>
    </source>
</reference>
<reference evidence="11" key="4">
    <citation type="journal article" date="2018" name="Nat. Plants">
        <title>Whole-genome landscape of Medicago truncatula symbiotic genes.</title>
        <authorList>
            <person name="Pecrix Y."/>
            <person name="Gamas P."/>
            <person name="Carrere S."/>
        </authorList>
    </citation>
    <scope>NUCLEOTIDE SEQUENCE</scope>
    <source>
        <tissue evidence="11">Leaves</tissue>
    </source>
</reference>
<dbReference type="Pfam" id="PF00069">
    <property type="entry name" value="Pkinase"/>
    <property type="match status" value="1"/>
</dbReference>
<keyword evidence="4 7" id="KW-0547">Nucleotide-binding</keyword>
<dbReference type="FunFam" id="3.30.200.20:FF:000021">
    <property type="entry name" value="probable serine/threonine-protein kinase At1g54610"/>
    <property type="match status" value="1"/>
</dbReference>
<dbReference type="AlphaFoldDB" id="G7JTT1"/>
<evidence type="ECO:0000256" key="7">
    <source>
        <dbReference type="PROSITE-ProRule" id="PRU10141"/>
    </source>
</evidence>
<feature type="compositionally biased region" description="Basic and acidic residues" evidence="8">
    <location>
        <begin position="441"/>
        <end position="466"/>
    </location>
</feature>
<organism evidence="10 13">
    <name type="scientific">Medicago truncatula</name>
    <name type="common">Barrel medic</name>
    <name type="synonym">Medicago tribuloides</name>
    <dbReference type="NCBI Taxonomy" id="3880"/>
    <lineage>
        <taxon>Eukaryota</taxon>
        <taxon>Viridiplantae</taxon>
        <taxon>Streptophyta</taxon>
        <taxon>Embryophyta</taxon>
        <taxon>Tracheophyta</taxon>
        <taxon>Spermatophyta</taxon>
        <taxon>Magnoliopsida</taxon>
        <taxon>eudicotyledons</taxon>
        <taxon>Gunneridae</taxon>
        <taxon>Pentapetalae</taxon>
        <taxon>rosids</taxon>
        <taxon>fabids</taxon>
        <taxon>Fabales</taxon>
        <taxon>Fabaceae</taxon>
        <taxon>Papilionoideae</taxon>
        <taxon>50 kb inversion clade</taxon>
        <taxon>NPAAA clade</taxon>
        <taxon>Hologalegina</taxon>
        <taxon>IRL clade</taxon>
        <taxon>Trifolieae</taxon>
        <taxon>Medicago</taxon>
    </lineage>
</organism>
<evidence type="ECO:0000313" key="12">
    <source>
        <dbReference type="EnsemblPlants" id="AES89660"/>
    </source>
</evidence>
<dbReference type="InterPro" id="IPR008271">
    <property type="entry name" value="Ser/Thr_kinase_AS"/>
</dbReference>
<dbReference type="GO" id="GO:0008353">
    <property type="term" value="F:RNA polymerase II CTD heptapeptide repeat kinase activity"/>
    <property type="evidence" value="ECO:0000318"/>
    <property type="project" value="GO_Central"/>
</dbReference>
<dbReference type="STRING" id="3880.G7JTT1"/>
<evidence type="ECO:0000256" key="4">
    <source>
        <dbReference type="ARBA" id="ARBA00022741"/>
    </source>
</evidence>
<name>G7JTT1_MEDTR</name>
<dbReference type="Gene3D" id="1.10.510.10">
    <property type="entry name" value="Transferase(Phosphotransferase) domain 1"/>
    <property type="match status" value="1"/>
</dbReference>
<evidence type="ECO:0000256" key="8">
    <source>
        <dbReference type="SAM" id="MobiDB-lite"/>
    </source>
</evidence>
<evidence type="ECO:0000313" key="10">
    <source>
        <dbReference type="EMBL" id="AES89660.1"/>
    </source>
</evidence>
<feature type="region of interest" description="Disordered" evidence="8">
    <location>
        <begin position="441"/>
        <end position="468"/>
    </location>
</feature>
<keyword evidence="6 7" id="KW-0067">ATP-binding</keyword>
<dbReference type="CDD" id="cd07840">
    <property type="entry name" value="STKc_CDK9_like"/>
    <property type="match status" value="1"/>
</dbReference>
<dbReference type="HOGENOM" id="CLU_000288_78_4_1"/>
<dbReference type="InterPro" id="IPR000719">
    <property type="entry name" value="Prot_kinase_dom"/>
</dbReference>
<dbReference type="ExpressionAtlas" id="G7JTT1">
    <property type="expression patterns" value="differential"/>
</dbReference>
<keyword evidence="3 11" id="KW-0808">Transferase</keyword>
<evidence type="ECO:0000313" key="11">
    <source>
        <dbReference type="EMBL" id="RHN61762.1"/>
    </source>
</evidence>
<evidence type="ECO:0000259" key="9">
    <source>
        <dbReference type="PROSITE" id="PS50011"/>
    </source>
</evidence>
<evidence type="ECO:0000256" key="6">
    <source>
        <dbReference type="ARBA" id="ARBA00022840"/>
    </source>
</evidence>
<dbReference type="GO" id="GO:0005634">
    <property type="term" value="C:nucleus"/>
    <property type="evidence" value="ECO:0000318"/>
    <property type="project" value="GO_Central"/>
</dbReference>
<keyword evidence="2" id="KW-0723">Serine/threonine-protein kinase</keyword>
<dbReference type="OMA" id="MFNPHRE"/>
<keyword evidence="13" id="KW-1185">Reference proteome</keyword>
<dbReference type="EMBL" id="CM001220">
    <property type="protein sequence ID" value="AES89660.1"/>
    <property type="molecule type" value="Genomic_DNA"/>
</dbReference>
<dbReference type="GO" id="GO:0000307">
    <property type="term" value="C:cyclin-dependent protein kinase holoenzyme complex"/>
    <property type="evidence" value="ECO:0000318"/>
    <property type="project" value="GO_Central"/>
</dbReference>
<dbReference type="EnsemblPlants" id="AES89660">
    <property type="protein sequence ID" value="AES89660"/>
    <property type="gene ID" value="MTR_4g078290"/>
</dbReference>
<dbReference type="Proteomes" id="UP000002051">
    <property type="component" value="Chromosome 4"/>
</dbReference>
<feature type="region of interest" description="Disordered" evidence="8">
    <location>
        <begin position="600"/>
        <end position="686"/>
    </location>
</feature>
<feature type="region of interest" description="Disordered" evidence="8">
    <location>
        <begin position="1"/>
        <end position="26"/>
    </location>
</feature>
<dbReference type="OrthoDB" id="28397at2759"/>
<dbReference type="GO" id="GO:0032968">
    <property type="term" value="P:positive regulation of transcription elongation by RNA polymerase II"/>
    <property type="evidence" value="ECO:0000318"/>
    <property type="project" value="GO_Central"/>
</dbReference>
<comment type="similarity">
    <text evidence="1">Belongs to the protein kinase superfamily. CMGC Ser/Thr protein kinase family. CDC2/CDKX subfamily.</text>
</comment>
<proteinExistence type="inferred from homology"/>
<sequence>MGCLCSKSSAVEDNSESISKKYQSTSTRVSELNVLRLNSSKRVEGGGDVRVKASSNEKKSNGSGQLYDDQNGRKKKIEKNELTVIDHPGFGRVPKAIEAEQVAAGWPAWLSSVAGDAIKGWIPRSANTFERLHKIGQGTYSTVYKARDVTNQKIVALKRVRFDNLDPESVKFMAREIHILRRLDHPNIIKLEGLITSETSRSLYLVFEYMEHDLTGLASNPSIKFSEPQLKCYMHQLLSGLDHCHSHGVLHRDIKGSNLLIDNNGVLKIADFGLANVFDAHLNIPLTSRVVTLWYRPPELLLGANHYGVAVDLWSTGCILGELYTGRPILPGKTEVEQLHRIFKLCGSPSEDYWLKLRLPHSTVFKPPHHYRRCVADTFKEYSSTALKLIETLLSVDPSNRGTAAAALKSEFFTSEPLPCDPSSLPKYPPSKEIDAKMRDEATRRQGAVGDKEQRSGSAVRQEKGPRAAVLTKDNADLGASIQQKHYSITKNRSELSYPHREHVSGTQGYPHKQSKDVKETENNLSGHFYNRPSHSGPLVPGSGWARGAKEVDNGPTVSNRVNLSKLSGLVASRTLLSEDQEPKPVPSFPYRKSIEVRKSVEATNGSESRRRRDKKRIVDQSQIVNRRVPTEKSTPDGHGSSGNKIYMSGPLLASNNMDQMLKDHDRKIQEFSRRARGDKVRAQRK</sequence>
<feature type="domain" description="Protein kinase" evidence="9">
    <location>
        <begin position="129"/>
        <end position="413"/>
    </location>
</feature>
<evidence type="ECO:0000256" key="1">
    <source>
        <dbReference type="ARBA" id="ARBA00006485"/>
    </source>
</evidence>
<feature type="binding site" evidence="7">
    <location>
        <position position="158"/>
    </location>
    <ligand>
        <name>ATP</name>
        <dbReference type="ChEBI" id="CHEBI:30616"/>
    </ligand>
</feature>
<dbReference type="PANTHER" id="PTHR24056">
    <property type="entry name" value="CELL DIVISION PROTEIN KINASE"/>
    <property type="match status" value="1"/>
</dbReference>
<dbReference type="InterPro" id="IPR050108">
    <property type="entry name" value="CDK"/>
</dbReference>
<feature type="region of interest" description="Disordered" evidence="8">
    <location>
        <begin position="43"/>
        <end position="73"/>
    </location>
</feature>
<dbReference type="SUPFAM" id="SSF56112">
    <property type="entry name" value="Protein kinase-like (PK-like)"/>
    <property type="match status" value="1"/>
</dbReference>
<reference evidence="10 13" key="2">
    <citation type="journal article" date="2014" name="BMC Genomics">
        <title>An improved genome release (version Mt4.0) for the model legume Medicago truncatula.</title>
        <authorList>
            <person name="Tang H."/>
            <person name="Krishnakumar V."/>
            <person name="Bidwell S."/>
            <person name="Rosen B."/>
            <person name="Chan A."/>
            <person name="Zhou S."/>
            <person name="Gentzbittel L."/>
            <person name="Childs K.L."/>
            <person name="Yandell M."/>
            <person name="Gundlach H."/>
            <person name="Mayer K.F."/>
            <person name="Schwartz D.C."/>
            <person name="Town C.D."/>
        </authorList>
    </citation>
    <scope>GENOME REANNOTATION</scope>
    <source>
        <strain evidence="12 13">cv. Jemalong A17</strain>
    </source>
</reference>